<dbReference type="PANTHER" id="PTHR30329">
    <property type="entry name" value="STATOR ELEMENT OF FLAGELLAR MOTOR COMPLEX"/>
    <property type="match status" value="1"/>
</dbReference>
<gene>
    <name evidence="7" type="ORF">G9Q97_07300</name>
</gene>
<dbReference type="Proteomes" id="UP000649799">
    <property type="component" value="Unassembled WGS sequence"/>
</dbReference>
<dbReference type="Pfam" id="PF00691">
    <property type="entry name" value="OmpA"/>
    <property type="match status" value="1"/>
</dbReference>
<feature type="domain" description="OmpA-like" evidence="6">
    <location>
        <begin position="483"/>
        <end position="596"/>
    </location>
</feature>
<dbReference type="PROSITE" id="PS51123">
    <property type="entry name" value="OMPA_2"/>
    <property type="match status" value="1"/>
</dbReference>
<feature type="compositionally biased region" description="Basic and acidic residues" evidence="5">
    <location>
        <begin position="309"/>
        <end position="323"/>
    </location>
</feature>
<dbReference type="SUPFAM" id="SSF103088">
    <property type="entry name" value="OmpA-like"/>
    <property type="match status" value="1"/>
</dbReference>
<dbReference type="EMBL" id="JAANYN010000002">
    <property type="protein sequence ID" value="NHE56618.1"/>
    <property type="molecule type" value="Genomic_DNA"/>
</dbReference>
<feature type="region of interest" description="Disordered" evidence="5">
    <location>
        <begin position="376"/>
        <end position="395"/>
    </location>
</feature>
<evidence type="ECO:0000313" key="7">
    <source>
        <dbReference type="EMBL" id="NHE56618.1"/>
    </source>
</evidence>
<proteinExistence type="predicted"/>
<feature type="region of interest" description="Disordered" evidence="5">
    <location>
        <begin position="260"/>
        <end position="346"/>
    </location>
</feature>
<evidence type="ECO:0000256" key="1">
    <source>
        <dbReference type="ARBA" id="ARBA00004442"/>
    </source>
</evidence>
<dbReference type="InterPro" id="IPR050330">
    <property type="entry name" value="Bact_OuterMem_StrucFunc"/>
</dbReference>
<organism evidence="7 8">
    <name type="scientific">Cyclobacterium plantarum</name>
    <dbReference type="NCBI Taxonomy" id="2716263"/>
    <lineage>
        <taxon>Bacteria</taxon>
        <taxon>Pseudomonadati</taxon>
        <taxon>Bacteroidota</taxon>
        <taxon>Cytophagia</taxon>
        <taxon>Cytophagales</taxon>
        <taxon>Cyclobacteriaceae</taxon>
        <taxon>Cyclobacterium</taxon>
    </lineage>
</organism>
<dbReference type="Gene3D" id="3.30.1330.60">
    <property type="entry name" value="OmpA-like domain"/>
    <property type="match status" value="1"/>
</dbReference>
<dbReference type="PRINTS" id="PR01021">
    <property type="entry name" value="OMPADOMAIN"/>
</dbReference>
<keyword evidence="8" id="KW-1185">Reference proteome</keyword>
<evidence type="ECO:0000256" key="4">
    <source>
        <dbReference type="PROSITE-ProRule" id="PRU00473"/>
    </source>
</evidence>
<feature type="compositionally biased region" description="Basic and acidic residues" evidence="5">
    <location>
        <begin position="270"/>
        <end position="295"/>
    </location>
</feature>
<name>A0ABX0H6V2_9BACT</name>
<evidence type="ECO:0000256" key="2">
    <source>
        <dbReference type="ARBA" id="ARBA00023136"/>
    </source>
</evidence>
<dbReference type="CDD" id="cd07185">
    <property type="entry name" value="OmpA_C-like"/>
    <property type="match status" value="1"/>
</dbReference>
<feature type="compositionally biased region" description="Polar residues" evidence="5">
    <location>
        <begin position="384"/>
        <end position="394"/>
    </location>
</feature>
<evidence type="ECO:0000259" key="6">
    <source>
        <dbReference type="PROSITE" id="PS51123"/>
    </source>
</evidence>
<evidence type="ECO:0000256" key="3">
    <source>
        <dbReference type="ARBA" id="ARBA00023237"/>
    </source>
</evidence>
<accession>A0ABX0H6V2</accession>
<keyword evidence="3" id="KW-0998">Cell outer membrane</keyword>
<keyword evidence="2 4" id="KW-0472">Membrane</keyword>
<comment type="subcellular location">
    <subcellularLocation>
        <location evidence="1">Cell outer membrane</location>
    </subcellularLocation>
</comment>
<reference evidence="7 8" key="1">
    <citation type="submission" date="2020-03" db="EMBL/GenBank/DDBJ databases">
        <title>Cyclobacterium plantarum sp. nov., a marine bacterium isolated from a coastal-marine wetland.</title>
        <authorList>
            <person name="Sanchez-Porro C."/>
            <person name="Ventosa A."/>
            <person name="Amoozegar M."/>
        </authorList>
    </citation>
    <scope>NUCLEOTIDE SEQUENCE [LARGE SCALE GENOMIC DNA]</scope>
    <source>
        <strain evidence="7 8">GBPx2</strain>
    </source>
</reference>
<sequence>MKNSCTVILVLTFLLMGVESHAQLSPYHWRLGLGIGYSHYLMPNQIKKISDIPQIYALPLPFHPERNWTLSLEKRLSPGLGLAFLGGESTFEGTSSFSSTGHFGNGQGRDYQASVVNLGSSLVFRADNGKIIRENAKLAPYLSLGAGWLYRKGKSPEPNTFSSLLEINPNETVNFSTNQLYWTGGIGIRVKATNQLELFIQSDMQGNLHLFEDADPGSDILKRNGYQENPDVPPLDWVFNHRMGLKFSFIPAKSAYRANVISPSSTPPQSREEKRKPNPDPKTDKSTEIIKRDTLELSQNTPPTSFPKGSREGDATESDREEQTVSGYNYPGWESSEPGLSMSSAPPPDYQYRVIYSNPPPTTYDSYTERDYLGYHPDQIRPTYRSTQKSSPPINNKRRYLPILAVPFLGRPAALPLPADSSGINNRMAYTFPKVQERNSSSGLRLDPQRVTWNFHPNSPSWDLAVPGLPVTRVQENGAEKTLSYELPVSYAVIYFAKEQSELSELALEKLASIAASLQEYPQAVVSIKGFADHTGSISYNMALIERRSEAVADALKEKMGIAPEKIQIQPGALLVRGSYKSPRKEDRMVEIQILF</sequence>
<dbReference type="RefSeq" id="WP_166144725.1">
    <property type="nucleotide sequence ID" value="NZ_JAANYN010000002.1"/>
</dbReference>
<dbReference type="InterPro" id="IPR036737">
    <property type="entry name" value="OmpA-like_sf"/>
</dbReference>
<dbReference type="PANTHER" id="PTHR30329:SF21">
    <property type="entry name" value="LIPOPROTEIN YIAD-RELATED"/>
    <property type="match status" value="1"/>
</dbReference>
<evidence type="ECO:0000256" key="5">
    <source>
        <dbReference type="SAM" id="MobiDB-lite"/>
    </source>
</evidence>
<protein>
    <submittedName>
        <fullName evidence="7">OmpA family protein</fullName>
    </submittedName>
</protein>
<evidence type="ECO:0000313" key="8">
    <source>
        <dbReference type="Proteomes" id="UP000649799"/>
    </source>
</evidence>
<comment type="caution">
    <text evidence="7">The sequence shown here is derived from an EMBL/GenBank/DDBJ whole genome shotgun (WGS) entry which is preliminary data.</text>
</comment>
<dbReference type="InterPro" id="IPR006664">
    <property type="entry name" value="OMP_bac"/>
</dbReference>
<dbReference type="InterPro" id="IPR006665">
    <property type="entry name" value="OmpA-like"/>
</dbReference>